<dbReference type="PATRIC" id="fig|1703774.3.peg.119"/>
<dbReference type="InterPro" id="IPR036191">
    <property type="entry name" value="RRF_sf"/>
</dbReference>
<dbReference type="GO" id="GO:0006415">
    <property type="term" value="P:translational termination"/>
    <property type="evidence" value="ECO:0007669"/>
    <property type="project" value="UniProtKB-UniRule"/>
</dbReference>
<comment type="function">
    <text evidence="5">Responsible for the release of ribosomes from messenger RNA at the termination of protein biosynthesis. May increase the efficiency of translation by recycling ribosomes from one round of translation to another.</text>
</comment>
<gene>
    <name evidence="5" type="primary">frr</name>
    <name evidence="7" type="ORF">AMJ82_01825</name>
</gene>
<dbReference type="PANTHER" id="PTHR20982">
    <property type="entry name" value="RIBOSOME RECYCLING FACTOR"/>
    <property type="match status" value="1"/>
</dbReference>
<evidence type="ECO:0000259" key="6">
    <source>
        <dbReference type="Pfam" id="PF01765"/>
    </source>
</evidence>
<dbReference type="CDD" id="cd00520">
    <property type="entry name" value="RRF"/>
    <property type="match status" value="1"/>
</dbReference>
<evidence type="ECO:0000256" key="3">
    <source>
        <dbReference type="ARBA" id="ARBA00022490"/>
    </source>
</evidence>
<evidence type="ECO:0000256" key="5">
    <source>
        <dbReference type="HAMAP-Rule" id="MF_00040"/>
    </source>
</evidence>
<dbReference type="AlphaFoldDB" id="A0A0S8GGB9"/>
<name>A0A0S8GGB9_UNCT6</name>
<accession>A0A0S8GGB9</accession>
<dbReference type="FunFam" id="1.10.132.20:FF:000001">
    <property type="entry name" value="Ribosome-recycling factor"/>
    <property type="match status" value="1"/>
</dbReference>
<dbReference type="Pfam" id="PF01765">
    <property type="entry name" value="RRF"/>
    <property type="match status" value="1"/>
</dbReference>
<evidence type="ECO:0000313" key="8">
    <source>
        <dbReference type="Proteomes" id="UP000051717"/>
    </source>
</evidence>
<proteinExistence type="inferred from homology"/>
<dbReference type="PANTHER" id="PTHR20982:SF3">
    <property type="entry name" value="MITOCHONDRIAL RIBOSOME RECYCLING FACTOR PSEUDO 1"/>
    <property type="match status" value="1"/>
</dbReference>
<dbReference type="SUPFAM" id="SSF55194">
    <property type="entry name" value="Ribosome recycling factor, RRF"/>
    <property type="match status" value="1"/>
</dbReference>
<dbReference type="NCBIfam" id="TIGR00496">
    <property type="entry name" value="frr"/>
    <property type="match status" value="1"/>
</dbReference>
<evidence type="ECO:0000313" key="7">
    <source>
        <dbReference type="EMBL" id="KPK70860.1"/>
    </source>
</evidence>
<keyword evidence="4 5" id="KW-0648">Protein biosynthesis</keyword>
<dbReference type="FunFam" id="3.30.1360.40:FF:000001">
    <property type="entry name" value="Ribosome-recycling factor"/>
    <property type="match status" value="1"/>
</dbReference>
<reference evidence="7 8" key="1">
    <citation type="journal article" date="2015" name="Microbiome">
        <title>Genomic resolution of linkages in carbon, nitrogen, and sulfur cycling among widespread estuary sediment bacteria.</title>
        <authorList>
            <person name="Baker B.J."/>
            <person name="Lazar C.S."/>
            <person name="Teske A.P."/>
            <person name="Dick G.J."/>
        </authorList>
    </citation>
    <scope>NUCLEOTIDE SEQUENCE [LARGE SCALE GENOMIC DNA]</scope>
    <source>
        <strain evidence="7">SM23_40</strain>
    </source>
</reference>
<comment type="similarity">
    <text evidence="2 5">Belongs to the RRF family.</text>
</comment>
<organism evidence="7 8">
    <name type="scientific">candidate division TA06 bacterium SM23_40</name>
    <dbReference type="NCBI Taxonomy" id="1703774"/>
    <lineage>
        <taxon>Bacteria</taxon>
        <taxon>Bacteria division TA06</taxon>
    </lineage>
</organism>
<dbReference type="GO" id="GO:0005737">
    <property type="term" value="C:cytoplasm"/>
    <property type="evidence" value="ECO:0007669"/>
    <property type="project" value="UniProtKB-SubCell"/>
</dbReference>
<comment type="subcellular location">
    <subcellularLocation>
        <location evidence="1 5">Cytoplasm</location>
    </subcellularLocation>
</comment>
<dbReference type="Proteomes" id="UP000051717">
    <property type="component" value="Unassembled WGS sequence"/>
</dbReference>
<protein>
    <recommendedName>
        <fullName evidence="5">Ribosome-recycling factor</fullName>
        <shortName evidence="5">RRF</shortName>
    </recommendedName>
    <alternativeName>
        <fullName evidence="5">Ribosome-releasing factor</fullName>
    </alternativeName>
</protein>
<feature type="domain" description="Ribosome recycling factor" evidence="6">
    <location>
        <begin position="22"/>
        <end position="183"/>
    </location>
</feature>
<evidence type="ECO:0000256" key="2">
    <source>
        <dbReference type="ARBA" id="ARBA00005912"/>
    </source>
</evidence>
<dbReference type="HAMAP" id="MF_00040">
    <property type="entry name" value="RRF"/>
    <property type="match status" value="1"/>
</dbReference>
<evidence type="ECO:0000256" key="4">
    <source>
        <dbReference type="ARBA" id="ARBA00022917"/>
    </source>
</evidence>
<dbReference type="Gene3D" id="3.30.1360.40">
    <property type="match status" value="1"/>
</dbReference>
<dbReference type="GO" id="GO:0043023">
    <property type="term" value="F:ribosomal large subunit binding"/>
    <property type="evidence" value="ECO:0007669"/>
    <property type="project" value="TreeGrafter"/>
</dbReference>
<dbReference type="InterPro" id="IPR023584">
    <property type="entry name" value="Ribosome_recyc_fac_dom"/>
</dbReference>
<sequence>MFDPVFRETKAKMEKSVEAVGRELAGIRTGKATTTLLDGIKVDYYGSQVALSQVAGISVPEMRLLVIQPWDKSIIPEIERALHKSDLGLTPSNDGNIVRVPIPPLTEERRKELVRVVRKLAEEGRIAARNIRRDANDALKKMEKTGEISRDEEHRWFEKIQELTDKTIEEVDALLLDKEKEIMEV</sequence>
<dbReference type="InterPro" id="IPR002661">
    <property type="entry name" value="Ribosome_recyc_fac"/>
</dbReference>
<evidence type="ECO:0000256" key="1">
    <source>
        <dbReference type="ARBA" id="ARBA00004496"/>
    </source>
</evidence>
<keyword evidence="3 5" id="KW-0963">Cytoplasm</keyword>
<comment type="caution">
    <text evidence="7">The sequence shown here is derived from an EMBL/GenBank/DDBJ whole genome shotgun (WGS) entry which is preliminary data.</text>
</comment>
<dbReference type="EMBL" id="LJUI01000008">
    <property type="protein sequence ID" value="KPK70860.1"/>
    <property type="molecule type" value="Genomic_DNA"/>
</dbReference>
<dbReference type="Gene3D" id="1.10.132.20">
    <property type="entry name" value="Ribosome-recycling factor"/>
    <property type="match status" value="1"/>
</dbReference>